<feature type="signal peptide" evidence="1">
    <location>
        <begin position="1"/>
        <end position="29"/>
    </location>
</feature>
<dbReference type="RefSeq" id="WP_072559916.1">
    <property type="nucleotide sequence ID" value="NZ_CP018154.1"/>
</dbReference>
<proteinExistence type="predicted"/>
<gene>
    <name evidence="2" type="ORF">LPB140_11255</name>
</gene>
<sequence length="211" mass="23086">MNKFGLSASIYCGILLCGIIGAAASPIMAKQQYDAGQEVNSDAAQEAESQIFAVDKNRPTIGFVGVGQIRIGMAQEAMLKMGFADPYAHEKWQSDEEYAACHHISNEIDYPYLNFMIVDGKLARIENHQGGWPVYKGGEIGMTIAQMKAIYGDELEQSLHPYGGDDMSQDAYLTLTSMGKTYRAIFEIYEGKVTGYRFGASEAVGYIEGCA</sequence>
<dbReference type="AlphaFoldDB" id="A0A1L3JDQ6"/>
<evidence type="ECO:0000313" key="2">
    <source>
        <dbReference type="EMBL" id="APG63265.1"/>
    </source>
</evidence>
<protein>
    <submittedName>
        <fullName evidence="2">Uncharacterized protein</fullName>
    </submittedName>
</protein>
<evidence type="ECO:0000256" key="1">
    <source>
        <dbReference type="SAM" id="SignalP"/>
    </source>
</evidence>
<dbReference type="KEGG" id="sphl:LPB140_11255"/>
<name>A0A1L3JDQ6_9SPHN</name>
<reference evidence="2 3" key="1">
    <citation type="submission" date="2016-11" db="EMBL/GenBank/DDBJ databases">
        <title>Sphingorhabdus sp. LPB0140, isolated from marine environment.</title>
        <authorList>
            <person name="Kim E."/>
            <person name="Yi H."/>
        </authorList>
    </citation>
    <scope>NUCLEOTIDE SEQUENCE [LARGE SCALE GENOMIC DNA]</scope>
    <source>
        <strain evidence="2 3">LPB0140</strain>
    </source>
</reference>
<dbReference type="STRING" id="1913578.LPB140_11255"/>
<organism evidence="2 3">
    <name type="scientific">Sphingorhabdus lutea</name>
    <dbReference type="NCBI Taxonomy" id="1913578"/>
    <lineage>
        <taxon>Bacteria</taxon>
        <taxon>Pseudomonadati</taxon>
        <taxon>Pseudomonadota</taxon>
        <taxon>Alphaproteobacteria</taxon>
        <taxon>Sphingomonadales</taxon>
        <taxon>Sphingomonadaceae</taxon>
        <taxon>Sphingorhabdus</taxon>
    </lineage>
</organism>
<evidence type="ECO:0000313" key="3">
    <source>
        <dbReference type="Proteomes" id="UP000242561"/>
    </source>
</evidence>
<feature type="chain" id="PRO_5013335450" evidence="1">
    <location>
        <begin position="30"/>
        <end position="211"/>
    </location>
</feature>
<keyword evidence="1" id="KW-0732">Signal</keyword>
<accession>A0A1L3JDQ6</accession>
<dbReference type="EMBL" id="CP018154">
    <property type="protein sequence ID" value="APG63265.1"/>
    <property type="molecule type" value="Genomic_DNA"/>
</dbReference>
<keyword evidence="3" id="KW-1185">Reference proteome</keyword>
<dbReference type="Proteomes" id="UP000242561">
    <property type="component" value="Chromosome"/>
</dbReference>